<feature type="transmembrane region" description="Helical" evidence="7">
    <location>
        <begin position="31"/>
        <end position="52"/>
    </location>
</feature>
<evidence type="ECO:0000256" key="6">
    <source>
        <dbReference type="ARBA" id="ARBA00023136"/>
    </source>
</evidence>
<dbReference type="PANTHER" id="PTHR34584:SF1">
    <property type="entry name" value="NA(+)_H(+) ANTIPORTER SUBUNIT E1"/>
    <property type="match status" value="1"/>
</dbReference>
<keyword evidence="9" id="KW-1185">Reference proteome</keyword>
<sequence length="178" mass="19650">MNRKYGLRISLVCWLTAVWVLLWGTLSPANILGGLAVALLITLLLPLPVVPVQGRLHPLSLLRLQGRVMVDLAKASLQIAWLTVKPGPPPQSAIVRAPLSVKSDLTLSLIASILTLIPGTMVVDIDQARRILYVHVLDVRPERAIEGFFAQLAHLEQLVIAAFEREHEWRPADEEATQ</sequence>
<dbReference type="PANTHER" id="PTHR34584">
    <property type="entry name" value="NA(+)/H(+) ANTIPORTER SUBUNIT E1"/>
    <property type="match status" value="1"/>
</dbReference>
<dbReference type="RefSeq" id="WP_163672846.1">
    <property type="nucleotide sequence ID" value="NZ_AP022570.1"/>
</dbReference>
<evidence type="ECO:0000256" key="3">
    <source>
        <dbReference type="ARBA" id="ARBA00022475"/>
    </source>
</evidence>
<comment type="similarity">
    <text evidence="2">Belongs to the CPA3 antiporters (TC 2.A.63) subunit E family.</text>
</comment>
<dbReference type="AlphaFoldDB" id="A0A6N4V8J5"/>
<dbReference type="Proteomes" id="UP000466785">
    <property type="component" value="Chromosome"/>
</dbReference>
<keyword evidence="4 7" id="KW-0812">Transmembrane</keyword>
<comment type="subcellular location">
    <subcellularLocation>
        <location evidence="1">Cell membrane</location>
        <topology evidence="1">Multi-pass membrane protein</topology>
    </subcellularLocation>
</comment>
<keyword evidence="3" id="KW-1003">Cell membrane</keyword>
<evidence type="ECO:0000313" key="9">
    <source>
        <dbReference type="Proteomes" id="UP000466785"/>
    </source>
</evidence>
<evidence type="ECO:0000256" key="4">
    <source>
        <dbReference type="ARBA" id="ARBA00022692"/>
    </source>
</evidence>
<dbReference type="Pfam" id="PF01899">
    <property type="entry name" value="MNHE"/>
    <property type="match status" value="1"/>
</dbReference>
<organism evidence="8 9">
    <name type="scientific">Mycolicibacterium poriferae</name>
    <dbReference type="NCBI Taxonomy" id="39694"/>
    <lineage>
        <taxon>Bacteria</taxon>
        <taxon>Bacillati</taxon>
        <taxon>Actinomycetota</taxon>
        <taxon>Actinomycetes</taxon>
        <taxon>Mycobacteriales</taxon>
        <taxon>Mycobacteriaceae</taxon>
        <taxon>Mycolicibacterium</taxon>
    </lineage>
</organism>
<keyword evidence="6 7" id="KW-0472">Membrane</keyword>
<feature type="transmembrane region" description="Helical" evidence="7">
    <location>
        <begin position="7"/>
        <end position="25"/>
    </location>
</feature>
<protein>
    <submittedName>
        <fullName evidence="8">Na+/H+ antiporter subunit E</fullName>
    </submittedName>
</protein>
<gene>
    <name evidence="8" type="ORF">MPOR_10830</name>
</gene>
<dbReference type="KEGG" id="mpof:MPOR_10830"/>
<dbReference type="InterPro" id="IPR002758">
    <property type="entry name" value="Cation_antiport_E"/>
</dbReference>
<accession>A0A6N4V8J5</accession>
<dbReference type="GO" id="GO:0008324">
    <property type="term" value="F:monoatomic cation transmembrane transporter activity"/>
    <property type="evidence" value="ECO:0007669"/>
    <property type="project" value="InterPro"/>
</dbReference>
<evidence type="ECO:0000313" key="8">
    <source>
        <dbReference type="EMBL" id="BBX50057.1"/>
    </source>
</evidence>
<evidence type="ECO:0000256" key="7">
    <source>
        <dbReference type="SAM" id="Phobius"/>
    </source>
</evidence>
<evidence type="ECO:0000256" key="5">
    <source>
        <dbReference type="ARBA" id="ARBA00022989"/>
    </source>
</evidence>
<evidence type="ECO:0000256" key="1">
    <source>
        <dbReference type="ARBA" id="ARBA00004651"/>
    </source>
</evidence>
<dbReference type="NCBIfam" id="NF006521">
    <property type="entry name" value="PRK08965.1-5"/>
    <property type="match status" value="1"/>
</dbReference>
<keyword evidence="5 7" id="KW-1133">Transmembrane helix</keyword>
<proteinExistence type="inferred from homology"/>
<dbReference type="EMBL" id="AP022570">
    <property type="protein sequence ID" value="BBX50057.1"/>
    <property type="molecule type" value="Genomic_DNA"/>
</dbReference>
<reference evidence="8 9" key="1">
    <citation type="journal article" date="2019" name="Emerg. Microbes Infect.">
        <title>Comprehensive subspecies identification of 175 nontuberculous mycobacteria species based on 7547 genomic profiles.</title>
        <authorList>
            <person name="Matsumoto Y."/>
            <person name="Kinjo T."/>
            <person name="Motooka D."/>
            <person name="Nabeya D."/>
            <person name="Jung N."/>
            <person name="Uechi K."/>
            <person name="Horii T."/>
            <person name="Iida T."/>
            <person name="Fujita J."/>
            <person name="Nakamura S."/>
        </authorList>
    </citation>
    <scope>NUCLEOTIDE SEQUENCE [LARGE SCALE GENOMIC DNA]</scope>
    <source>
        <strain evidence="8 9">JCM 12603</strain>
    </source>
</reference>
<evidence type="ECO:0000256" key="2">
    <source>
        <dbReference type="ARBA" id="ARBA00006228"/>
    </source>
</evidence>
<dbReference type="GO" id="GO:0005886">
    <property type="term" value="C:plasma membrane"/>
    <property type="evidence" value="ECO:0007669"/>
    <property type="project" value="UniProtKB-SubCell"/>
</dbReference>
<name>A0A6N4V8J5_9MYCO</name>